<sequence>MKTPEPSKENPSAPNTRIFTYPKRRASACAEVLARLLSGEVLTAADTLSGAATMRAAAHVHYLAERYNWPIEADERAVGCTDGRVATVSAYKLPADCIHAARAAGARGWIAEVKAARAALRARAPDAYRRATAMNKAHKRPTPHPGQKGLFDEGF</sequence>
<accession>A0A1H3VGC8</accession>
<evidence type="ECO:0000256" key="1">
    <source>
        <dbReference type="SAM" id="MobiDB-lite"/>
    </source>
</evidence>
<dbReference type="EMBL" id="FNQJ01000001">
    <property type="protein sequence ID" value="SDZ73721.1"/>
    <property type="molecule type" value="Genomic_DNA"/>
</dbReference>
<organism evidence="2 3">
    <name type="scientific">Acidovorax soli</name>
    <dbReference type="NCBI Taxonomy" id="592050"/>
    <lineage>
        <taxon>Bacteria</taxon>
        <taxon>Pseudomonadati</taxon>
        <taxon>Pseudomonadota</taxon>
        <taxon>Betaproteobacteria</taxon>
        <taxon>Burkholderiales</taxon>
        <taxon>Comamonadaceae</taxon>
        <taxon>Acidovorax</taxon>
    </lineage>
</organism>
<evidence type="ECO:0000313" key="2">
    <source>
        <dbReference type="EMBL" id="SDZ73721.1"/>
    </source>
</evidence>
<dbReference type="AlphaFoldDB" id="A0A1H3VGC8"/>
<gene>
    <name evidence="2" type="ORF">SAMN05421875_101119</name>
</gene>
<reference evidence="3" key="1">
    <citation type="submission" date="2016-10" db="EMBL/GenBank/DDBJ databases">
        <authorList>
            <person name="Varghese N."/>
            <person name="Submissions S."/>
        </authorList>
    </citation>
    <scope>NUCLEOTIDE SEQUENCE [LARGE SCALE GENOMIC DNA]</scope>
    <source>
        <strain evidence="3">DSM 25157</strain>
    </source>
</reference>
<feature type="region of interest" description="Disordered" evidence="1">
    <location>
        <begin position="133"/>
        <end position="155"/>
    </location>
</feature>
<name>A0A1H3VGC8_9BURK</name>
<keyword evidence="3" id="KW-1185">Reference proteome</keyword>
<proteinExistence type="predicted"/>
<protein>
    <submittedName>
        <fullName evidence="2">Uncharacterized protein</fullName>
    </submittedName>
</protein>
<dbReference type="Proteomes" id="UP000199002">
    <property type="component" value="Unassembled WGS sequence"/>
</dbReference>
<evidence type="ECO:0000313" key="3">
    <source>
        <dbReference type="Proteomes" id="UP000199002"/>
    </source>
</evidence>
<dbReference type="STRING" id="592050.SAMN05421875_101119"/>